<accession>A0A0A8Y0N2</accession>
<evidence type="ECO:0000313" key="1">
    <source>
        <dbReference type="EMBL" id="JAD18525.1"/>
    </source>
</evidence>
<dbReference type="AlphaFoldDB" id="A0A0A8Y0N2"/>
<proteinExistence type="predicted"/>
<organism evidence="1">
    <name type="scientific">Arundo donax</name>
    <name type="common">Giant reed</name>
    <name type="synonym">Donax arundinaceus</name>
    <dbReference type="NCBI Taxonomy" id="35708"/>
    <lineage>
        <taxon>Eukaryota</taxon>
        <taxon>Viridiplantae</taxon>
        <taxon>Streptophyta</taxon>
        <taxon>Embryophyta</taxon>
        <taxon>Tracheophyta</taxon>
        <taxon>Spermatophyta</taxon>
        <taxon>Magnoliopsida</taxon>
        <taxon>Liliopsida</taxon>
        <taxon>Poales</taxon>
        <taxon>Poaceae</taxon>
        <taxon>PACMAD clade</taxon>
        <taxon>Arundinoideae</taxon>
        <taxon>Arundineae</taxon>
        <taxon>Arundo</taxon>
    </lineage>
</organism>
<dbReference type="EMBL" id="GBRH01279370">
    <property type="protein sequence ID" value="JAD18525.1"/>
    <property type="molecule type" value="Transcribed_RNA"/>
</dbReference>
<reference evidence="1" key="2">
    <citation type="journal article" date="2015" name="Data Brief">
        <title>Shoot transcriptome of the giant reed, Arundo donax.</title>
        <authorList>
            <person name="Barrero R.A."/>
            <person name="Guerrero F.D."/>
            <person name="Moolhuijzen P."/>
            <person name="Goolsby J.A."/>
            <person name="Tidwell J."/>
            <person name="Bellgard S.E."/>
            <person name="Bellgard M.I."/>
        </authorList>
    </citation>
    <scope>NUCLEOTIDE SEQUENCE</scope>
    <source>
        <tissue evidence="1">Shoot tissue taken approximately 20 cm above the soil surface</tissue>
    </source>
</reference>
<sequence length="69" mass="7897">MPVGGGDWLLHGLLSPVKNQVTLSRVNDWWSRRLGRRSFFSEHGGRRLPLLQETAAGGCARRGWRREVR</sequence>
<name>A0A0A8Y0N2_ARUDO</name>
<protein>
    <submittedName>
        <fullName evidence="1">Uncharacterized protein</fullName>
    </submittedName>
</protein>
<reference evidence="1" key="1">
    <citation type="submission" date="2014-09" db="EMBL/GenBank/DDBJ databases">
        <authorList>
            <person name="Magalhaes I.L.F."/>
            <person name="Oliveira U."/>
            <person name="Santos F.R."/>
            <person name="Vidigal T.H.D.A."/>
            <person name="Brescovit A.D."/>
            <person name="Santos A.J."/>
        </authorList>
    </citation>
    <scope>NUCLEOTIDE SEQUENCE</scope>
    <source>
        <tissue evidence="1">Shoot tissue taken approximately 20 cm above the soil surface</tissue>
    </source>
</reference>